<dbReference type="STRING" id="676599.ARC20_11840"/>
<protein>
    <recommendedName>
        <fullName evidence="4">Adhesin</fullName>
    </recommendedName>
</protein>
<evidence type="ECO:0008006" key="4">
    <source>
        <dbReference type="Google" id="ProtNLM"/>
    </source>
</evidence>
<dbReference type="RefSeq" id="WP_057647294.1">
    <property type="nucleotide sequence ID" value="NZ_LLXU01000091.1"/>
</dbReference>
<dbReference type="OrthoDB" id="7008646at2"/>
<evidence type="ECO:0000313" key="3">
    <source>
        <dbReference type="Proteomes" id="UP000051802"/>
    </source>
</evidence>
<reference evidence="2 3" key="1">
    <citation type="submission" date="2015-10" db="EMBL/GenBank/DDBJ databases">
        <title>Genome sequencing and analysis of members of genus Stenotrophomonas.</title>
        <authorList>
            <person name="Patil P.P."/>
            <person name="Midha S."/>
            <person name="Patil P.B."/>
        </authorList>
    </citation>
    <scope>NUCLEOTIDE SEQUENCE [LARGE SCALE GENOMIC DNA]</scope>
    <source>
        <strain evidence="2 3">JCM 16536</strain>
    </source>
</reference>
<proteinExistence type="predicted"/>
<gene>
    <name evidence="2" type="ORF">ARC20_11840</name>
</gene>
<dbReference type="AlphaFoldDB" id="A0A0R0AGV3"/>
<dbReference type="Proteomes" id="UP000051802">
    <property type="component" value="Unassembled WGS sequence"/>
</dbReference>
<evidence type="ECO:0000313" key="2">
    <source>
        <dbReference type="EMBL" id="KRG41130.1"/>
    </source>
</evidence>
<feature type="region of interest" description="Disordered" evidence="1">
    <location>
        <begin position="133"/>
        <end position="152"/>
    </location>
</feature>
<name>A0A0R0AGV3_9GAMM</name>
<dbReference type="EMBL" id="LLXU01000091">
    <property type="protein sequence ID" value="KRG41130.1"/>
    <property type="molecule type" value="Genomic_DNA"/>
</dbReference>
<comment type="caution">
    <text evidence="2">The sequence shown here is derived from an EMBL/GenBank/DDBJ whole genome shotgun (WGS) entry which is preliminary data.</text>
</comment>
<accession>A0A0R0AGV3</accession>
<keyword evidence="3" id="KW-1185">Reference proteome</keyword>
<organism evidence="2 3">
    <name type="scientific">Stenotrophomonas panacihumi</name>
    <dbReference type="NCBI Taxonomy" id="676599"/>
    <lineage>
        <taxon>Bacteria</taxon>
        <taxon>Pseudomonadati</taxon>
        <taxon>Pseudomonadota</taxon>
        <taxon>Gammaproteobacteria</taxon>
        <taxon>Lysobacterales</taxon>
        <taxon>Lysobacteraceae</taxon>
        <taxon>Stenotrophomonas</taxon>
    </lineage>
</organism>
<evidence type="ECO:0000256" key="1">
    <source>
        <dbReference type="SAM" id="MobiDB-lite"/>
    </source>
</evidence>
<sequence>MAMAQSGDDYAQMLGYLADSRIDGRALSNASGAIAVNQAAGDLNLQANLRALANGGRAQAQVQAIQIHAGDRYDTPLHASATLGGDALSGASGIASINQASGSGNTELNAVAATLADQGIRETNDDTLASFASAGGQGEAADGQPGGTRSVGVESTALRGFGGVLQLNQIAGSGNATGNQLSLSVQNP</sequence>